<dbReference type="AlphaFoldDB" id="A0A8T9BHJ5"/>
<dbReference type="InterPro" id="IPR003903">
    <property type="entry name" value="UIM_dom"/>
</dbReference>
<keyword evidence="7" id="KW-1185">Reference proteome</keyword>
<evidence type="ECO:0000313" key="6">
    <source>
        <dbReference type="EMBL" id="TVY19317.1"/>
    </source>
</evidence>
<organism evidence="6 7">
    <name type="scientific">Lachnellula arida</name>
    <dbReference type="NCBI Taxonomy" id="1316785"/>
    <lineage>
        <taxon>Eukaryota</taxon>
        <taxon>Fungi</taxon>
        <taxon>Dikarya</taxon>
        <taxon>Ascomycota</taxon>
        <taxon>Pezizomycotina</taxon>
        <taxon>Leotiomycetes</taxon>
        <taxon>Helotiales</taxon>
        <taxon>Lachnaceae</taxon>
        <taxon>Lachnellula</taxon>
    </lineage>
</organism>
<evidence type="ECO:0000313" key="7">
    <source>
        <dbReference type="Proteomes" id="UP000469559"/>
    </source>
</evidence>
<dbReference type="SMART" id="SM00726">
    <property type="entry name" value="UIM"/>
    <property type="match status" value="2"/>
</dbReference>
<dbReference type="GO" id="GO:0003690">
    <property type="term" value="F:double-stranded DNA binding"/>
    <property type="evidence" value="ECO:0007669"/>
    <property type="project" value="TreeGrafter"/>
</dbReference>
<dbReference type="PANTHER" id="PTHR12415">
    <property type="entry name" value="TYROSYL-DNA PHOSPHODIESTERASE 1"/>
    <property type="match status" value="1"/>
</dbReference>
<dbReference type="GO" id="GO:0003697">
    <property type="term" value="F:single-stranded DNA binding"/>
    <property type="evidence" value="ECO:0007669"/>
    <property type="project" value="TreeGrafter"/>
</dbReference>
<protein>
    <submittedName>
        <fullName evidence="6">Tyrosyl-DNA phosphodiesterase 1</fullName>
    </submittedName>
</protein>
<dbReference type="OrthoDB" id="47785at2759"/>
<feature type="compositionally biased region" description="Polar residues" evidence="4">
    <location>
        <begin position="216"/>
        <end position="226"/>
    </location>
</feature>
<dbReference type="GO" id="GO:0006281">
    <property type="term" value="P:DNA repair"/>
    <property type="evidence" value="ECO:0007669"/>
    <property type="project" value="InterPro"/>
</dbReference>
<dbReference type="Gene3D" id="3.30.870.10">
    <property type="entry name" value="Endonuclease Chain A"/>
    <property type="match status" value="2"/>
</dbReference>
<dbReference type="CDD" id="cd09122">
    <property type="entry name" value="PLDc_Tdp1_1"/>
    <property type="match status" value="1"/>
</dbReference>
<feature type="active site" description="Proton donor/acceptor" evidence="1">
    <location>
        <position position="590"/>
    </location>
</feature>
<dbReference type="Pfam" id="PF02809">
    <property type="entry name" value="UIM"/>
    <property type="match status" value="2"/>
</dbReference>
<feature type="compositionally biased region" description="Acidic residues" evidence="4">
    <location>
        <begin position="71"/>
        <end position="82"/>
    </location>
</feature>
<feature type="compositionally biased region" description="Acidic residues" evidence="4">
    <location>
        <begin position="1"/>
        <end position="10"/>
    </location>
</feature>
<feature type="binding site" evidence="2">
    <location>
        <position position="592"/>
    </location>
    <ligand>
        <name>substrate</name>
    </ligand>
</feature>
<dbReference type="Pfam" id="PF06087">
    <property type="entry name" value="Tyr-DNA_phospho"/>
    <property type="match status" value="1"/>
</dbReference>
<dbReference type="EMBL" id="QGMF01000114">
    <property type="protein sequence ID" value="TVY19317.1"/>
    <property type="molecule type" value="Genomic_DNA"/>
</dbReference>
<sequence>MSGFESDSDEDVKRAIAMSLQEPPPDDFPSGLPSKIADFDSDIDEDTERAIAMSLQEPSPESRKTKFVDLVSEEEEDDDEDLGAPVTSRAPQQDQKMDIKNDGVSAIHTGSNNKIEIASGNAPLEIDQSLPMRNAPPPSNGVLGSLNRKQMEEERRARLQSKQMESQGSNTELGSRKREAQTSPPAPHNREGRQVMPRLSQVPSLGTDKPDKAASSGYSTTPTIPLTQEKNKLPNVLSFDGLQNTSAPGIQYPDGAIKKTWVRGCPRQGDDIKIEEVFQKEDLELAVLSSFQVDPAWVETKLDSRTKIIWVLQEKDESEKKKLRSESATNYRFCFPSMEGNINCMHSKLQLLAHPSHLRIVVPSANLVPYDWGETGVMENVCFLIDLPRNPDGELTEPGELTHFATELIHFLTALGLDQKVIDSMRKFDFTRTANLGFIHSIGGSHTGSDLRRTGYCGLGTAVQQLGLDSEEALNVDFVAASIGSLNMDLIKCLYLALQGDDGMSEYGRRASKQAKGKGKGESTAELQLSNDLASLFRIYFPTSETVGKSRGGKGAGGTICFQSNWYNSDSFPRSLLRDCKSQRDGLLMHNKMIFVRPRKAIRGNAAWAYIGSANLSESAWGRLVKDRTTKGPKLNLRNWECGVIFPVAGAKAQDQGQGPPGMEVFKDKIPVPMIVPGEDYSGRKPWFYTEQR</sequence>
<feature type="binding site" evidence="2">
    <location>
        <position position="348"/>
    </location>
    <ligand>
        <name>substrate</name>
    </ligand>
</feature>
<feature type="region of interest" description="Disordered" evidence="4">
    <location>
        <begin position="53"/>
        <end position="226"/>
    </location>
</feature>
<dbReference type="PANTHER" id="PTHR12415:SF4">
    <property type="entry name" value="TYROSYL-DNA PHOSPHODIESTERASE DOMAIN-CONTAINING PROTEIN"/>
    <property type="match status" value="1"/>
</dbReference>
<evidence type="ECO:0000256" key="1">
    <source>
        <dbReference type="PIRSR" id="PIRSR610347-1"/>
    </source>
</evidence>
<dbReference type="GO" id="GO:0005634">
    <property type="term" value="C:nucleus"/>
    <property type="evidence" value="ECO:0007669"/>
    <property type="project" value="InterPro"/>
</dbReference>
<name>A0A8T9BHJ5_9HELO</name>
<dbReference type="CDD" id="cd09123">
    <property type="entry name" value="PLDc_Tdp1_2"/>
    <property type="match status" value="1"/>
</dbReference>
<feature type="compositionally biased region" description="Polar residues" evidence="4">
    <location>
        <begin position="160"/>
        <end position="173"/>
    </location>
</feature>
<dbReference type="SUPFAM" id="SSF56024">
    <property type="entry name" value="Phospholipase D/nuclease"/>
    <property type="match status" value="2"/>
</dbReference>
<evidence type="ECO:0000256" key="4">
    <source>
        <dbReference type="SAM" id="MobiDB-lite"/>
    </source>
</evidence>
<feature type="region of interest" description="Disordered" evidence="4">
    <location>
        <begin position="1"/>
        <end position="39"/>
    </location>
</feature>
<comment type="caution">
    <text evidence="6">The sequence shown here is derived from an EMBL/GenBank/DDBJ whole genome shotgun (WGS) entry which is preliminary data.</text>
</comment>
<dbReference type="GO" id="GO:0017005">
    <property type="term" value="F:3'-tyrosyl-DNA phosphodiesterase activity"/>
    <property type="evidence" value="ECO:0007669"/>
    <property type="project" value="TreeGrafter"/>
</dbReference>
<dbReference type="InterPro" id="IPR010347">
    <property type="entry name" value="Tdp1"/>
</dbReference>
<feature type="active site" description="Nucleophile" evidence="1">
    <location>
        <position position="346"/>
    </location>
</feature>
<evidence type="ECO:0000256" key="3">
    <source>
        <dbReference type="PIRSR" id="PIRSR610347-3"/>
    </source>
</evidence>
<feature type="domain" description="PLD phosphodiesterase" evidence="5">
    <location>
        <begin position="585"/>
        <end position="620"/>
    </location>
</feature>
<feature type="site" description="Interaction with DNA" evidence="3">
    <location>
        <position position="617"/>
    </location>
</feature>
<reference evidence="6 7" key="1">
    <citation type="submission" date="2018-05" db="EMBL/GenBank/DDBJ databases">
        <title>Whole genome sequencing for identification of molecular markers to develop diagnostic detection tools for the regulated plant pathogen Lachnellula willkommii.</title>
        <authorList>
            <person name="Giroux E."/>
            <person name="Bilodeau G."/>
        </authorList>
    </citation>
    <scope>NUCLEOTIDE SEQUENCE [LARGE SCALE GENOMIC DNA]</scope>
    <source>
        <strain evidence="6 7">CBS 203.66</strain>
    </source>
</reference>
<dbReference type="Proteomes" id="UP000469559">
    <property type="component" value="Unassembled WGS sequence"/>
</dbReference>
<dbReference type="InterPro" id="IPR001736">
    <property type="entry name" value="PLipase_D/transphosphatidylase"/>
</dbReference>
<gene>
    <name evidence="6" type="primary">TDP1_0</name>
    <name evidence="6" type="ORF">LARI1_G002350</name>
</gene>
<evidence type="ECO:0000259" key="5">
    <source>
        <dbReference type="PROSITE" id="PS50035"/>
    </source>
</evidence>
<evidence type="ECO:0000256" key="2">
    <source>
        <dbReference type="PIRSR" id="PIRSR610347-2"/>
    </source>
</evidence>
<dbReference type="PROSITE" id="PS50035">
    <property type="entry name" value="PLD"/>
    <property type="match status" value="1"/>
</dbReference>
<proteinExistence type="predicted"/>
<accession>A0A8T9BHJ5</accession>